<feature type="region of interest" description="Disordered" evidence="1">
    <location>
        <begin position="13"/>
        <end position="42"/>
    </location>
</feature>
<organism evidence="3 5">
    <name type="scientific">Didymodactylos carnosus</name>
    <dbReference type="NCBI Taxonomy" id="1234261"/>
    <lineage>
        <taxon>Eukaryota</taxon>
        <taxon>Metazoa</taxon>
        <taxon>Spiralia</taxon>
        <taxon>Gnathifera</taxon>
        <taxon>Rotifera</taxon>
        <taxon>Eurotatoria</taxon>
        <taxon>Bdelloidea</taxon>
        <taxon>Philodinida</taxon>
        <taxon>Philodinidae</taxon>
        <taxon>Didymodactylos</taxon>
    </lineage>
</organism>
<reference evidence="3" key="1">
    <citation type="submission" date="2021-02" db="EMBL/GenBank/DDBJ databases">
        <authorList>
            <person name="Nowell W R."/>
        </authorList>
    </citation>
    <scope>NUCLEOTIDE SEQUENCE</scope>
</reference>
<evidence type="ECO:0000256" key="2">
    <source>
        <dbReference type="SAM" id="Phobius"/>
    </source>
</evidence>
<feature type="transmembrane region" description="Helical" evidence="2">
    <location>
        <begin position="102"/>
        <end position="120"/>
    </location>
</feature>
<dbReference type="EMBL" id="CAJOBC010002562">
    <property type="protein sequence ID" value="CAF3739217.1"/>
    <property type="molecule type" value="Genomic_DNA"/>
</dbReference>
<evidence type="ECO:0000313" key="4">
    <source>
        <dbReference type="EMBL" id="CAF3739217.1"/>
    </source>
</evidence>
<accession>A0A814ECP0</accession>
<dbReference type="EMBL" id="CAJNOQ010002562">
    <property type="protein sequence ID" value="CAF0965610.1"/>
    <property type="molecule type" value="Genomic_DNA"/>
</dbReference>
<dbReference type="Proteomes" id="UP000681722">
    <property type="component" value="Unassembled WGS sequence"/>
</dbReference>
<feature type="transmembrane region" description="Helical" evidence="2">
    <location>
        <begin position="185"/>
        <end position="207"/>
    </location>
</feature>
<sequence>MITKLMFKIELCDDDSEEDDANKNKETSTETTNTTTVQPFTQPSKTLTLATTTVPKELSQQPFKITTTAKDSPPQPPSSPKKKQRLDLYGKRIDGGKWYNKLMLLLLITVVFGTVCVAFYQGCLLADVYVYADGPCPSYGVMDCYYGSSQIYFNCSVGAQIGGTLFNESAICFRFIAKDISVNDVITQFGACAGLLHALCAILQLVLRYLVYSFRKRPLTPEEIEKRVAMIAAASDEEKEKYKGTKDSNLTFKHPRYLLLGVLLFGLLLVAPIVGVALFTSFRISTSALTYILLFVIAVIGITGFICVVAAEVDNDEPVDDQQTDDSMTAENMNETAVSVNKNKKRQGRGQRPTSSFRKNVRADFDLKNITEVLAEVAGTH</sequence>
<proteinExistence type="predicted"/>
<keyword evidence="2" id="KW-0812">Transmembrane</keyword>
<dbReference type="AlphaFoldDB" id="A0A814ECP0"/>
<evidence type="ECO:0000313" key="3">
    <source>
        <dbReference type="EMBL" id="CAF0965610.1"/>
    </source>
</evidence>
<dbReference type="Proteomes" id="UP000663829">
    <property type="component" value="Unassembled WGS sequence"/>
</dbReference>
<feature type="transmembrane region" description="Helical" evidence="2">
    <location>
        <begin position="288"/>
        <end position="311"/>
    </location>
</feature>
<name>A0A814ECP0_9BILA</name>
<dbReference type="OrthoDB" id="10027815at2759"/>
<feature type="region of interest" description="Disordered" evidence="1">
    <location>
        <begin position="58"/>
        <end position="85"/>
    </location>
</feature>
<evidence type="ECO:0000256" key="1">
    <source>
        <dbReference type="SAM" id="MobiDB-lite"/>
    </source>
</evidence>
<evidence type="ECO:0000313" key="5">
    <source>
        <dbReference type="Proteomes" id="UP000663829"/>
    </source>
</evidence>
<keyword evidence="2" id="KW-1133">Transmembrane helix</keyword>
<keyword evidence="2" id="KW-0472">Membrane</keyword>
<gene>
    <name evidence="3" type="ORF">GPM918_LOCUS11961</name>
    <name evidence="4" type="ORF">SRO942_LOCUS11962</name>
</gene>
<comment type="caution">
    <text evidence="3">The sequence shown here is derived from an EMBL/GenBank/DDBJ whole genome shotgun (WGS) entry which is preliminary data.</text>
</comment>
<keyword evidence="5" id="KW-1185">Reference proteome</keyword>
<protein>
    <submittedName>
        <fullName evidence="3">Uncharacterized protein</fullName>
    </submittedName>
</protein>
<feature type="compositionally biased region" description="Polar residues" evidence="1">
    <location>
        <begin position="58"/>
        <end position="70"/>
    </location>
</feature>
<feature type="transmembrane region" description="Helical" evidence="2">
    <location>
        <begin position="257"/>
        <end position="282"/>
    </location>
</feature>